<dbReference type="AlphaFoldDB" id="A0A653CY77"/>
<proteinExistence type="predicted"/>
<evidence type="ECO:0000256" key="1">
    <source>
        <dbReference type="SAM" id="MobiDB-lite"/>
    </source>
</evidence>
<keyword evidence="3" id="KW-1185">Reference proteome</keyword>
<sequence length="112" mass="13096">ERIEEPERRIQIVVDENTNLETMAINDENTNLECVAPDDNDAAQEKDNVNQKGKSQKTEDKHWRNKICWNTVPVNARETIVCQAAKRKIFRRAHIENGDIKEKEYTSRETTE</sequence>
<dbReference type="EMBL" id="CAACVG010009304">
    <property type="protein sequence ID" value="VEN52809.1"/>
    <property type="molecule type" value="Genomic_DNA"/>
</dbReference>
<reference evidence="2 3" key="1">
    <citation type="submission" date="2019-01" db="EMBL/GenBank/DDBJ databases">
        <authorList>
            <person name="Sayadi A."/>
        </authorList>
    </citation>
    <scope>NUCLEOTIDE SEQUENCE [LARGE SCALE GENOMIC DNA]</scope>
</reference>
<organism evidence="2 3">
    <name type="scientific">Callosobruchus maculatus</name>
    <name type="common">Southern cowpea weevil</name>
    <name type="synonym">Pulse bruchid</name>
    <dbReference type="NCBI Taxonomy" id="64391"/>
    <lineage>
        <taxon>Eukaryota</taxon>
        <taxon>Metazoa</taxon>
        <taxon>Ecdysozoa</taxon>
        <taxon>Arthropoda</taxon>
        <taxon>Hexapoda</taxon>
        <taxon>Insecta</taxon>
        <taxon>Pterygota</taxon>
        <taxon>Neoptera</taxon>
        <taxon>Endopterygota</taxon>
        <taxon>Coleoptera</taxon>
        <taxon>Polyphaga</taxon>
        <taxon>Cucujiformia</taxon>
        <taxon>Chrysomeloidea</taxon>
        <taxon>Chrysomelidae</taxon>
        <taxon>Bruchinae</taxon>
        <taxon>Bruchini</taxon>
        <taxon>Callosobruchus</taxon>
    </lineage>
</organism>
<evidence type="ECO:0000313" key="3">
    <source>
        <dbReference type="Proteomes" id="UP000410492"/>
    </source>
</evidence>
<gene>
    <name evidence="2" type="ORF">CALMAC_LOCUS12818</name>
</gene>
<dbReference type="Proteomes" id="UP000410492">
    <property type="component" value="Unassembled WGS sequence"/>
</dbReference>
<accession>A0A653CY77</accession>
<feature type="region of interest" description="Disordered" evidence="1">
    <location>
        <begin position="38"/>
        <end position="61"/>
    </location>
</feature>
<protein>
    <submittedName>
        <fullName evidence="2">Uncharacterized protein</fullName>
    </submittedName>
</protein>
<feature type="non-terminal residue" evidence="2">
    <location>
        <position position="1"/>
    </location>
</feature>
<evidence type="ECO:0000313" key="2">
    <source>
        <dbReference type="EMBL" id="VEN52809.1"/>
    </source>
</evidence>
<name>A0A653CY77_CALMS</name>